<dbReference type="AlphaFoldDB" id="A0A382WVB2"/>
<accession>A0A382WVB2</accession>
<evidence type="ECO:0000313" key="1">
    <source>
        <dbReference type="EMBL" id="SVD62168.1"/>
    </source>
</evidence>
<sequence length="27" mass="2825">VLKLGGTATPSHLTAFQAIETHFSKLG</sequence>
<dbReference type="EMBL" id="UINC01162419">
    <property type="protein sequence ID" value="SVD62168.1"/>
    <property type="molecule type" value="Genomic_DNA"/>
</dbReference>
<proteinExistence type="predicted"/>
<protein>
    <submittedName>
        <fullName evidence="1">Uncharacterized protein</fullName>
    </submittedName>
</protein>
<name>A0A382WVB2_9ZZZZ</name>
<organism evidence="1">
    <name type="scientific">marine metagenome</name>
    <dbReference type="NCBI Taxonomy" id="408172"/>
    <lineage>
        <taxon>unclassified sequences</taxon>
        <taxon>metagenomes</taxon>
        <taxon>ecological metagenomes</taxon>
    </lineage>
</organism>
<feature type="non-terminal residue" evidence="1">
    <location>
        <position position="1"/>
    </location>
</feature>
<gene>
    <name evidence="1" type="ORF">METZ01_LOCUS415022</name>
</gene>
<feature type="non-terminal residue" evidence="1">
    <location>
        <position position="27"/>
    </location>
</feature>
<reference evidence="1" key="1">
    <citation type="submission" date="2018-05" db="EMBL/GenBank/DDBJ databases">
        <authorList>
            <person name="Lanie J.A."/>
            <person name="Ng W.-L."/>
            <person name="Kazmierczak K.M."/>
            <person name="Andrzejewski T.M."/>
            <person name="Davidsen T.M."/>
            <person name="Wayne K.J."/>
            <person name="Tettelin H."/>
            <person name="Glass J.I."/>
            <person name="Rusch D."/>
            <person name="Podicherti R."/>
            <person name="Tsui H.-C.T."/>
            <person name="Winkler M.E."/>
        </authorList>
    </citation>
    <scope>NUCLEOTIDE SEQUENCE</scope>
</reference>